<dbReference type="HAMAP" id="MF_01401">
    <property type="entry name" value="MsrA"/>
    <property type="match status" value="1"/>
</dbReference>
<evidence type="ECO:0000256" key="3">
    <source>
        <dbReference type="ARBA" id="ARBA00047806"/>
    </source>
</evidence>
<evidence type="ECO:0000256" key="5">
    <source>
        <dbReference type="HAMAP-Rule" id="MF_01401"/>
    </source>
</evidence>
<comment type="function">
    <text evidence="5">Has an important function as a repair enzyme for proteins that have been inactivated by oxidation. Catalyzes the reversible oxidation-reduction of methionine sulfoxide in proteins to methionine.</text>
</comment>
<comment type="catalytic activity">
    <reaction evidence="3 5">
        <text>L-methionyl-[protein] + [thioredoxin]-disulfide + H2O = L-methionyl-(S)-S-oxide-[protein] + [thioredoxin]-dithiol</text>
        <dbReference type="Rhea" id="RHEA:14217"/>
        <dbReference type="Rhea" id="RHEA-COMP:10698"/>
        <dbReference type="Rhea" id="RHEA-COMP:10700"/>
        <dbReference type="Rhea" id="RHEA-COMP:12313"/>
        <dbReference type="Rhea" id="RHEA-COMP:12315"/>
        <dbReference type="ChEBI" id="CHEBI:15377"/>
        <dbReference type="ChEBI" id="CHEBI:16044"/>
        <dbReference type="ChEBI" id="CHEBI:29950"/>
        <dbReference type="ChEBI" id="CHEBI:44120"/>
        <dbReference type="ChEBI" id="CHEBI:50058"/>
        <dbReference type="EC" id="1.8.4.11"/>
    </reaction>
</comment>
<dbReference type="Proteomes" id="UP000265419">
    <property type="component" value="Unassembled WGS sequence"/>
</dbReference>
<name>A0A399J614_9MICC</name>
<comment type="similarity">
    <text evidence="1 5">Belongs to the MsrA Met sulfoxide reductase family.</text>
</comment>
<evidence type="ECO:0000256" key="4">
    <source>
        <dbReference type="ARBA" id="ARBA00048782"/>
    </source>
</evidence>
<evidence type="ECO:0000256" key="1">
    <source>
        <dbReference type="ARBA" id="ARBA00005591"/>
    </source>
</evidence>
<dbReference type="Gene3D" id="3.30.1060.10">
    <property type="entry name" value="Peptide methionine sulphoxide reductase MsrA"/>
    <property type="match status" value="1"/>
</dbReference>
<dbReference type="NCBIfam" id="TIGR00401">
    <property type="entry name" value="msrA"/>
    <property type="match status" value="1"/>
</dbReference>
<comment type="caution">
    <text evidence="7">The sequence shown here is derived from an EMBL/GenBank/DDBJ whole genome shotgun (WGS) entry which is preliminary data.</text>
</comment>
<dbReference type="PANTHER" id="PTHR43774">
    <property type="entry name" value="PEPTIDE METHIONINE SULFOXIDE REDUCTASE"/>
    <property type="match status" value="1"/>
</dbReference>
<accession>A0A399J614</accession>
<dbReference type="Pfam" id="PF01625">
    <property type="entry name" value="PMSR"/>
    <property type="match status" value="1"/>
</dbReference>
<dbReference type="EC" id="1.8.4.11" evidence="5"/>
<evidence type="ECO:0000313" key="8">
    <source>
        <dbReference type="Proteomes" id="UP000265419"/>
    </source>
</evidence>
<protein>
    <recommendedName>
        <fullName evidence="5">Peptide methionine sulfoxide reductase MsrA</fullName>
        <shortName evidence="5">Protein-methionine-S-oxide reductase</shortName>
        <ecNumber evidence="5">1.8.4.11</ecNumber>
    </recommendedName>
    <alternativeName>
        <fullName evidence="5">Peptide-methionine (S)-S-oxide reductase</fullName>
        <shortName evidence="5">Peptide Met(O) reductase</shortName>
    </alternativeName>
</protein>
<keyword evidence="2 5" id="KW-0560">Oxidoreductase</keyword>
<keyword evidence="8" id="KW-1185">Reference proteome</keyword>
<evidence type="ECO:0000259" key="6">
    <source>
        <dbReference type="Pfam" id="PF01625"/>
    </source>
</evidence>
<dbReference type="PANTHER" id="PTHR43774:SF1">
    <property type="entry name" value="PEPTIDE METHIONINE SULFOXIDE REDUCTASE MSRA 2"/>
    <property type="match status" value="1"/>
</dbReference>
<dbReference type="GO" id="GO:0008113">
    <property type="term" value="F:peptide-methionine (S)-S-oxide reductase activity"/>
    <property type="evidence" value="ECO:0007669"/>
    <property type="project" value="UniProtKB-UniRule"/>
</dbReference>
<dbReference type="SUPFAM" id="SSF55068">
    <property type="entry name" value="Peptide methionine sulfoxide reductase"/>
    <property type="match status" value="1"/>
</dbReference>
<evidence type="ECO:0000313" key="7">
    <source>
        <dbReference type="EMBL" id="RII40918.1"/>
    </source>
</evidence>
<feature type="domain" description="Peptide methionine sulphoxide reductase MsrA" evidence="6">
    <location>
        <begin position="44"/>
        <end position="194"/>
    </location>
</feature>
<dbReference type="EMBL" id="QQXK01000047">
    <property type="protein sequence ID" value="RII40918.1"/>
    <property type="molecule type" value="Genomic_DNA"/>
</dbReference>
<comment type="catalytic activity">
    <reaction evidence="4 5">
        <text>[thioredoxin]-disulfide + L-methionine + H2O = L-methionine (S)-S-oxide + [thioredoxin]-dithiol</text>
        <dbReference type="Rhea" id="RHEA:19993"/>
        <dbReference type="Rhea" id="RHEA-COMP:10698"/>
        <dbReference type="Rhea" id="RHEA-COMP:10700"/>
        <dbReference type="ChEBI" id="CHEBI:15377"/>
        <dbReference type="ChEBI" id="CHEBI:29950"/>
        <dbReference type="ChEBI" id="CHEBI:50058"/>
        <dbReference type="ChEBI" id="CHEBI:57844"/>
        <dbReference type="ChEBI" id="CHEBI:58772"/>
        <dbReference type="EC" id="1.8.4.11"/>
    </reaction>
</comment>
<gene>
    <name evidence="5 7" type="primary">msrA</name>
    <name evidence="7" type="ORF">DWB68_15375</name>
</gene>
<feature type="active site" evidence="5">
    <location>
        <position position="50"/>
    </location>
</feature>
<dbReference type="InterPro" id="IPR036509">
    <property type="entry name" value="Met_Sox_Rdtase_MsrA_sf"/>
</dbReference>
<reference evidence="7 8" key="1">
    <citation type="submission" date="2018-07" db="EMBL/GenBank/DDBJ databases">
        <title>Arthrobacter sp. nov., isolated from raw cow's milk with high bacterial count.</title>
        <authorList>
            <person name="Hahne J."/>
            <person name="Isele D."/>
            <person name="Lipski A."/>
        </authorList>
    </citation>
    <scope>NUCLEOTIDE SEQUENCE [LARGE SCALE GENOMIC DNA]</scope>
    <source>
        <strain evidence="7 8">JZ R-35</strain>
    </source>
</reference>
<evidence type="ECO:0000256" key="2">
    <source>
        <dbReference type="ARBA" id="ARBA00023002"/>
    </source>
</evidence>
<proteinExistence type="inferred from homology"/>
<dbReference type="GO" id="GO:0033744">
    <property type="term" value="F:L-methionine:thioredoxin-disulfide S-oxidoreductase activity"/>
    <property type="evidence" value="ECO:0007669"/>
    <property type="project" value="RHEA"/>
</dbReference>
<organism evidence="7 8">
    <name type="scientific">Galactobacter valiniphilus</name>
    <dbReference type="NCBI Taxonomy" id="2676122"/>
    <lineage>
        <taxon>Bacteria</taxon>
        <taxon>Bacillati</taxon>
        <taxon>Actinomycetota</taxon>
        <taxon>Actinomycetes</taxon>
        <taxon>Micrococcales</taxon>
        <taxon>Micrococcaceae</taxon>
        <taxon>Galactobacter</taxon>
    </lineage>
</organism>
<dbReference type="AlphaFoldDB" id="A0A399J614"/>
<dbReference type="InterPro" id="IPR002569">
    <property type="entry name" value="Met_Sox_Rdtase_MsrA_dom"/>
</dbReference>
<sequence>MASPYLAAGRAVAPARRTGNKPHAGRVVTLVSNEQPSPQNTDVLVLAGGCFWCLDAWYRTVRGVLAVESGYTGGHTEHPDYYSVCEGTTGHAEAVAVVYDREQIGAETILDMFFVMHDPTTLNRQGYDVGTQYRSALFPRSEEQLGLMQEAIERNQANWAQPIVTSLEPLTNWTAAEPEHQDYYAKHPEAGYCQVIINPKLSKARQYFASWQVPA</sequence>